<name>A0A1C3JKM0_9VIBR</name>
<organism evidence="1 2">
    <name type="scientific">Vibrio celticus</name>
    <dbReference type="NCBI Taxonomy" id="446372"/>
    <lineage>
        <taxon>Bacteria</taxon>
        <taxon>Pseudomonadati</taxon>
        <taxon>Pseudomonadota</taxon>
        <taxon>Gammaproteobacteria</taxon>
        <taxon>Vibrionales</taxon>
        <taxon>Vibrionaceae</taxon>
        <taxon>Vibrio</taxon>
    </lineage>
</organism>
<evidence type="ECO:0000313" key="2">
    <source>
        <dbReference type="Proteomes" id="UP000092819"/>
    </source>
</evidence>
<protein>
    <submittedName>
        <fullName evidence="1">Uncharacterized protein</fullName>
    </submittedName>
</protein>
<accession>A0A1C3JKM0</accession>
<dbReference type="EMBL" id="FLQZ01000132">
    <property type="protein sequence ID" value="SBT15488.1"/>
    <property type="molecule type" value="Genomic_DNA"/>
</dbReference>
<evidence type="ECO:0000313" key="1">
    <source>
        <dbReference type="EMBL" id="SBT15488.1"/>
    </source>
</evidence>
<dbReference type="Proteomes" id="UP000092819">
    <property type="component" value="Unassembled WGS sequence"/>
</dbReference>
<keyword evidence="2" id="KW-1185">Reference proteome</keyword>
<proteinExistence type="predicted"/>
<gene>
    <name evidence="1" type="ORF">VCE7224_04277</name>
</gene>
<sequence length="38" mass="4567">MFKKNQEQISCHLYALFKINFIGQIYVHQENLTPDLIE</sequence>
<dbReference type="AlphaFoldDB" id="A0A1C3JKM0"/>
<reference evidence="2" key="1">
    <citation type="submission" date="2016-06" db="EMBL/GenBank/DDBJ databases">
        <authorList>
            <person name="Rodrigo-Torres L."/>
            <person name="Arahal D.R."/>
        </authorList>
    </citation>
    <scope>NUCLEOTIDE SEQUENCE [LARGE SCALE GENOMIC DNA]</scope>
    <source>
        <strain evidence="2">CECT 7224</strain>
    </source>
</reference>